<keyword evidence="9" id="KW-1185">Reference proteome</keyword>
<evidence type="ECO:0000256" key="3">
    <source>
        <dbReference type="ARBA" id="ARBA00022692"/>
    </source>
</evidence>
<dbReference type="RefSeq" id="WP_094800083.1">
    <property type="nucleotide sequence ID" value="NZ_NEVP01000006.1"/>
</dbReference>
<dbReference type="EMBL" id="NEVP01000006">
    <property type="protein sequence ID" value="OZI52125.1"/>
    <property type="molecule type" value="Genomic_DNA"/>
</dbReference>
<dbReference type="Pfam" id="PF00892">
    <property type="entry name" value="EamA"/>
    <property type="match status" value="1"/>
</dbReference>
<dbReference type="NCBIfam" id="NF008676">
    <property type="entry name" value="PRK11689.1"/>
    <property type="match status" value="1"/>
</dbReference>
<feature type="transmembrane region" description="Helical" evidence="6">
    <location>
        <begin position="75"/>
        <end position="97"/>
    </location>
</feature>
<comment type="subcellular location">
    <subcellularLocation>
        <location evidence="1">Cell membrane</location>
        <topology evidence="1">Multi-pass membrane protein</topology>
    </subcellularLocation>
</comment>
<protein>
    <submittedName>
        <fullName evidence="8">EamA family transporter</fullName>
    </submittedName>
</protein>
<dbReference type="PANTHER" id="PTHR42920:SF24">
    <property type="entry name" value="AROMATIC AMINO ACID EXPORTER YDDG"/>
    <property type="match status" value="1"/>
</dbReference>
<gene>
    <name evidence="8" type="ORF">CAL25_11580</name>
</gene>
<feature type="domain" description="EamA" evidence="7">
    <location>
        <begin position="170"/>
        <end position="297"/>
    </location>
</feature>
<dbReference type="SUPFAM" id="SSF103481">
    <property type="entry name" value="Multidrug resistance efflux transporter EmrE"/>
    <property type="match status" value="2"/>
</dbReference>
<dbReference type="Proteomes" id="UP000216913">
    <property type="component" value="Unassembled WGS sequence"/>
</dbReference>
<evidence type="ECO:0000313" key="9">
    <source>
        <dbReference type="Proteomes" id="UP000216913"/>
    </source>
</evidence>
<evidence type="ECO:0000256" key="5">
    <source>
        <dbReference type="ARBA" id="ARBA00023136"/>
    </source>
</evidence>
<feature type="transmembrane region" description="Helical" evidence="6">
    <location>
        <begin position="109"/>
        <end position="125"/>
    </location>
</feature>
<dbReference type="InterPro" id="IPR000620">
    <property type="entry name" value="EamA_dom"/>
</dbReference>
<dbReference type="AlphaFoldDB" id="A0A261TRR7"/>
<sequence length="304" mass="32444">MTPHTHTPSPTDADTRRATLIGLCAVLCWSAMVGLMRSVTEALGPAGGGALLFTTSALLVTLARGWPRLRDFHPVYLVGGGALFVAYEACLALSIGYAHTRAQSLELGMINYLWPCLTLVLAVLCGQARASAWIWPGALLSLAGIVWVLNGDGSASITRFVANLQDNPVAYTLAFIAAGLWACYSVLTRRYGRGQNGVPVFLWGAALVLWIKYGLSAEPALHMTPGALAEVALLSLLTATGYSCWNHGVQHGNIAVMAAGSYFTPVLSVLLASLWLRTQPTLGFWQGVIMVTAGSLICWRATRR</sequence>
<evidence type="ECO:0000259" key="7">
    <source>
        <dbReference type="Pfam" id="PF00892"/>
    </source>
</evidence>
<proteinExistence type="predicted"/>
<dbReference type="PANTHER" id="PTHR42920">
    <property type="entry name" value="OS03G0707200 PROTEIN-RELATED"/>
    <property type="match status" value="1"/>
</dbReference>
<organism evidence="8 9">
    <name type="scientific">Bordetella genomosp. 5</name>
    <dbReference type="NCBI Taxonomy" id="1395608"/>
    <lineage>
        <taxon>Bacteria</taxon>
        <taxon>Pseudomonadati</taxon>
        <taxon>Pseudomonadota</taxon>
        <taxon>Betaproteobacteria</taxon>
        <taxon>Burkholderiales</taxon>
        <taxon>Alcaligenaceae</taxon>
        <taxon>Bordetella</taxon>
    </lineage>
</organism>
<feature type="transmembrane region" description="Helical" evidence="6">
    <location>
        <begin position="282"/>
        <end position="302"/>
    </location>
</feature>
<dbReference type="InterPro" id="IPR037185">
    <property type="entry name" value="EmrE-like"/>
</dbReference>
<feature type="transmembrane region" description="Helical" evidence="6">
    <location>
        <begin position="199"/>
        <end position="215"/>
    </location>
</feature>
<name>A0A261TRR7_9BORD</name>
<feature type="transmembrane region" description="Helical" evidence="6">
    <location>
        <begin position="18"/>
        <end position="36"/>
    </location>
</feature>
<evidence type="ECO:0000256" key="6">
    <source>
        <dbReference type="SAM" id="Phobius"/>
    </source>
</evidence>
<feature type="transmembrane region" description="Helical" evidence="6">
    <location>
        <begin position="132"/>
        <end position="149"/>
    </location>
</feature>
<feature type="transmembrane region" description="Helical" evidence="6">
    <location>
        <begin position="254"/>
        <end position="276"/>
    </location>
</feature>
<keyword evidence="2" id="KW-1003">Cell membrane</keyword>
<comment type="caution">
    <text evidence="8">The sequence shown here is derived from an EMBL/GenBank/DDBJ whole genome shotgun (WGS) entry which is preliminary data.</text>
</comment>
<dbReference type="GO" id="GO:0005886">
    <property type="term" value="C:plasma membrane"/>
    <property type="evidence" value="ECO:0007669"/>
    <property type="project" value="UniProtKB-SubCell"/>
</dbReference>
<dbReference type="OrthoDB" id="7065924at2"/>
<feature type="transmembrane region" description="Helical" evidence="6">
    <location>
        <begin position="169"/>
        <end position="187"/>
    </location>
</feature>
<keyword evidence="3 6" id="KW-0812">Transmembrane</keyword>
<evidence type="ECO:0000256" key="2">
    <source>
        <dbReference type="ARBA" id="ARBA00022475"/>
    </source>
</evidence>
<accession>A0A261TRR7</accession>
<feature type="transmembrane region" description="Helical" evidence="6">
    <location>
        <begin position="42"/>
        <end position="63"/>
    </location>
</feature>
<keyword evidence="5 6" id="KW-0472">Membrane</keyword>
<keyword evidence="4 6" id="KW-1133">Transmembrane helix</keyword>
<reference evidence="8 9" key="1">
    <citation type="submission" date="2017-05" db="EMBL/GenBank/DDBJ databases">
        <title>Complete and WGS of Bordetella genogroups.</title>
        <authorList>
            <person name="Spilker T."/>
            <person name="LiPuma J."/>
        </authorList>
    </citation>
    <scope>NUCLEOTIDE SEQUENCE [LARGE SCALE GENOMIC DNA]</scope>
    <source>
        <strain evidence="8 9">AU10456</strain>
    </source>
</reference>
<feature type="transmembrane region" description="Helical" evidence="6">
    <location>
        <begin position="227"/>
        <end position="245"/>
    </location>
</feature>
<evidence type="ECO:0000256" key="4">
    <source>
        <dbReference type="ARBA" id="ARBA00022989"/>
    </source>
</evidence>
<evidence type="ECO:0000256" key="1">
    <source>
        <dbReference type="ARBA" id="ARBA00004651"/>
    </source>
</evidence>
<evidence type="ECO:0000313" key="8">
    <source>
        <dbReference type="EMBL" id="OZI52125.1"/>
    </source>
</evidence>
<dbReference type="InterPro" id="IPR051258">
    <property type="entry name" value="Diverse_Substrate_Transporter"/>
</dbReference>